<keyword evidence="4" id="KW-0963">Cytoplasm</keyword>
<dbReference type="RefSeq" id="WP_093368827.1">
    <property type="nucleotide sequence ID" value="NZ_FOQA01000001.1"/>
</dbReference>
<dbReference type="Gene3D" id="3.40.50.300">
    <property type="entry name" value="P-loop containing nucleotide triphosphate hydrolases"/>
    <property type="match status" value="1"/>
</dbReference>
<dbReference type="NCBIfam" id="TIGR03596">
    <property type="entry name" value="GTPase_YlqF"/>
    <property type="match status" value="1"/>
</dbReference>
<dbReference type="AlphaFoldDB" id="A0A1I3ALD1"/>
<evidence type="ECO:0000313" key="7">
    <source>
        <dbReference type="EMBL" id="SFH50616.1"/>
    </source>
</evidence>
<organism evidence="7 8">
    <name type="scientific">Tindallia magadiensis</name>
    <dbReference type="NCBI Taxonomy" id="69895"/>
    <lineage>
        <taxon>Bacteria</taxon>
        <taxon>Bacillati</taxon>
        <taxon>Bacillota</taxon>
        <taxon>Clostridia</taxon>
        <taxon>Peptostreptococcales</taxon>
        <taxon>Tindalliaceae</taxon>
        <taxon>Tindallia</taxon>
    </lineage>
</organism>
<feature type="binding site" evidence="5">
    <location>
        <begin position="130"/>
        <end position="135"/>
    </location>
    <ligand>
        <name>GTP</name>
        <dbReference type="ChEBI" id="CHEBI:37565"/>
    </ligand>
</feature>
<dbReference type="EMBL" id="FOQA01000001">
    <property type="protein sequence ID" value="SFH50616.1"/>
    <property type="molecule type" value="Genomic_DNA"/>
</dbReference>
<dbReference type="PANTHER" id="PTHR45782:SF4">
    <property type="entry name" value="MITOCHONDRIAL RIBOSOME-ASSOCIATED GTPASE 1"/>
    <property type="match status" value="1"/>
</dbReference>
<evidence type="ECO:0000256" key="5">
    <source>
        <dbReference type="PIRSR" id="PIRSR006230-1"/>
    </source>
</evidence>
<dbReference type="InterPro" id="IPR030378">
    <property type="entry name" value="G_CP_dom"/>
</dbReference>
<comment type="subcellular location">
    <subcellularLocation>
        <location evidence="4">Cytoplasm</location>
    </subcellularLocation>
</comment>
<dbReference type="GO" id="GO:0006412">
    <property type="term" value="P:translation"/>
    <property type="evidence" value="ECO:0007669"/>
    <property type="project" value="TreeGrafter"/>
</dbReference>
<evidence type="ECO:0000256" key="4">
    <source>
        <dbReference type="PIRNR" id="PIRNR006230"/>
    </source>
</evidence>
<dbReference type="PIRSF" id="PIRSF006230">
    <property type="entry name" value="MG442"/>
    <property type="match status" value="1"/>
</dbReference>
<dbReference type="Gene3D" id="1.10.1580.10">
    <property type="match status" value="1"/>
</dbReference>
<dbReference type="InterPro" id="IPR027417">
    <property type="entry name" value="P-loop_NTPase"/>
</dbReference>
<gene>
    <name evidence="7" type="ORF">SAMN05192551_101274</name>
</gene>
<comment type="function">
    <text evidence="4">Required for a late step of 50S ribosomal subunit assembly. Has GTPase activity.</text>
</comment>
<comment type="similarity">
    <text evidence="4">Belongs to the TRAFAC class YlqF/YawG GTPase family. MTG1 subfamily.</text>
</comment>
<dbReference type="GO" id="GO:0003924">
    <property type="term" value="F:GTPase activity"/>
    <property type="evidence" value="ECO:0007669"/>
    <property type="project" value="TreeGrafter"/>
</dbReference>
<dbReference type="InterPro" id="IPR023179">
    <property type="entry name" value="GTP-bd_ortho_bundle_sf"/>
</dbReference>
<dbReference type="Proteomes" id="UP000199287">
    <property type="component" value="Unassembled WGS sequence"/>
</dbReference>
<dbReference type="OrthoDB" id="9779790at2"/>
<dbReference type="SUPFAM" id="SSF52540">
    <property type="entry name" value="P-loop containing nucleoside triphosphate hydrolases"/>
    <property type="match status" value="1"/>
</dbReference>
<keyword evidence="3 4" id="KW-0342">GTP-binding</keyword>
<feature type="binding site" evidence="5">
    <location>
        <begin position="86"/>
        <end position="87"/>
    </location>
    <ligand>
        <name>GTP</name>
        <dbReference type="ChEBI" id="CHEBI:37565"/>
    </ligand>
</feature>
<dbReference type="STRING" id="69895.SAMN05192551_101274"/>
<evidence type="ECO:0000256" key="2">
    <source>
        <dbReference type="ARBA" id="ARBA00022741"/>
    </source>
</evidence>
<feature type="domain" description="CP-type G" evidence="6">
    <location>
        <begin position="14"/>
        <end position="178"/>
    </location>
</feature>
<dbReference type="FunFam" id="3.40.50.300:FF:000590">
    <property type="entry name" value="Ribosome biogenesis GTPase A"/>
    <property type="match status" value="1"/>
</dbReference>
<name>A0A1I3ALD1_9FIRM</name>
<dbReference type="GO" id="GO:0005737">
    <property type="term" value="C:cytoplasm"/>
    <property type="evidence" value="ECO:0007669"/>
    <property type="project" value="UniProtKB-SubCell"/>
</dbReference>
<evidence type="ECO:0000256" key="1">
    <source>
        <dbReference type="ARBA" id="ARBA00014898"/>
    </source>
</evidence>
<evidence type="ECO:0000256" key="3">
    <source>
        <dbReference type="ARBA" id="ARBA00023134"/>
    </source>
</evidence>
<dbReference type="GO" id="GO:0005525">
    <property type="term" value="F:GTP binding"/>
    <property type="evidence" value="ECO:0007669"/>
    <property type="project" value="UniProtKB-KW"/>
</dbReference>
<feature type="binding site" evidence="5">
    <location>
        <position position="174"/>
    </location>
    <ligand>
        <name>GTP</name>
        <dbReference type="ChEBI" id="CHEBI:37565"/>
    </ligand>
</feature>
<sequence length="281" mass="31889">MRINWYPGHMKKTKELLQDQLGLVDIVVEILDARIPSSSQNPQILKIISNKKSLILLNKSDLADEAVTVEWLNSFRKQNKTAIAVNSIDNKTASKVMLQLQHLYQEKAEQFRKRGRNPRPVRVMIVGVPNVGKSTLINLLAGKKRAQTGDKPGITKGKQWIKIHSTIELLDTPGILWPKFEDELVGIRLAQTGAIKDEILDIEELGLKLLEDILLLYPQFIRNRYGDLVNKEPIDVMKEIALNRGCILRGSEIDFLRVANILLDEFRSGKLGRMTLEKPSK</sequence>
<dbReference type="PANTHER" id="PTHR45782">
    <property type="entry name" value="MITOCHONDRIAL RIBOSOME-ASSOCIATED GTPASE 1"/>
    <property type="match status" value="1"/>
</dbReference>
<dbReference type="CDD" id="cd01856">
    <property type="entry name" value="YlqF"/>
    <property type="match status" value="1"/>
</dbReference>
<evidence type="ECO:0000259" key="6">
    <source>
        <dbReference type="PROSITE" id="PS51721"/>
    </source>
</evidence>
<proteinExistence type="inferred from homology"/>
<dbReference type="InterPro" id="IPR019991">
    <property type="entry name" value="GTP-bd_ribosome_bgen"/>
</dbReference>
<dbReference type="Pfam" id="PF01926">
    <property type="entry name" value="MMR_HSR1"/>
    <property type="match status" value="1"/>
</dbReference>
<reference evidence="8" key="1">
    <citation type="submission" date="2016-10" db="EMBL/GenBank/DDBJ databases">
        <authorList>
            <person name="Varghese N."/>
            <person name="Submissions S."/>
        </authorList>
    </citation>
    <scope>NUCLEOTIDE SEQUENCE [LARGE SCALE GENOMIC DNA]</scope>
    <source>
        <strain evidence="8">Z-7934</strain>
    </source>
</reference>
<keyword evidence="8" id="KW-1185">Reference proteome</keyword>
<feature type="binding site" evidence="5">
    <location>
        <begin position="58"/>
        <end position="61"/>
    </location>
    <ligand>
        <name>GTP</name>
        <dbReference type="ChEBI" id="CHEBI:37565"/>
    </ligand>
</feature>
<dbReference type="PROSITE" id="PS51721">
    <property type="entry name" value="G_CP"/>
    <property type="match status" value="1"/>
</dbReference>
<evidence type="ECO:0000313" key="8">
    <source>
        <dbReference type="Proteomes" id="UP000199287"/>
    </source>
</evidence>
<accession>A0A1I3ALD1</accession>
<dbReference type="InterPro" id="IPR006073">
    <property type="entry name" value="GTP-bd"/>
</dbReference>
<keyword evidence="2 4" id="KW-0547">Nucleotide-binding</keyword>
<protein>
    <recommendedName>
        <fullName evidence="1 4">Ribosome biogenesis GTPase A</fullName>
    </recommendedName>
</protein>
<dbReference type="InterPro" id="IPR016478">
    <property type="entry name" value="GTPase_MTG1"/>
</dbReference>